<protein>
    <recommendedName>
        <fullName evidence="1">PiggyBac transposable element-derived protein domain-containing protein</fullName>
    </recommendedName>
</protein>
<dbReference type="Proteomes" id="UP000821866">
    <property type="component" value="Chromosome 10"/>
</dbReference>
<dbReference type="VEuPathDB" id="VectorBase:LOC119160801"/>
<evidence type="ECO:0000313" key="2">
    <source>
        <dbReference type="EMBL" id="KAH8038042.1"/>
    </source>
</evidence>
<dbReference type="InterPro" id="IPR052638">
    <property type="entry name" value="PiggyBac_TE-derived"/>
</dbReference>
<proteinExistence type="predicted"/>
<dbReference type="AlphaFoldDB" id="A0A9J6EUR3"/>
<reference evidence="2" key="1">
    <citation type="journal article" date="2020" name="Cell">
        <title>Large-Scale Comparative Analyses of Tick Genomes Elucidate Their Genetic Diversity and Vector Capacities.</title>
        <authorList>
            <consortium name="Tick Genome and Microbiome Consortium (TIGMIC)"/>
            <person name="Jia N."/>
            <person name="Wang J."/>
            <person name="Shi W."/>
            <person name="Du L."/>
            <person name="Sun Y."/>
            <person name="Zhan W."/>
            <person name="Jiang J.F."/>
            <person name="Wang Q."/>
            <person name="Zhang B."/>
            <person name="Ji P."/>
            <person name="Bell-Sakyi L."/>
            <person name="Cui X.M."/>
            <person name="Yuan T.T."/>
            <person name="Jiang B.G."/>
            <person name="Yang W.F."/>
            <person name="Lam T.T."/>
            <person name="Chang Q.C."/>
            <person name="Ding S.J."/>
            <person name="Wang X.J."/>
            <person name="Zhu J.G."/>
            <person name="Ruan X.D."/>
            <person name="Zhao L."/>
            <person name="Wei J.T."/>
            <person name="Ye R.Z."/>
            <person name="Que T.C."/>
            <person name="Du C.H."/>
            <person name="Zhou Y.H."/>
            <person name="Cheng J.X."/>
            <person name="Dai P.F."/>
            <person name="Guo W.B."/>
            <person name="Han X.H."/>
            <person name="Huang E.J."/>
            <person name="Li L.F."/>
            <person name="Wei W."/>
            <person name="Gao Y.C."/>
            <person name="Liu J.Z."/>
            <person name="Shao H.Z."/>
            <person name="Wang X."/>
            <person name="Wang C.C."/>
            <person name="Yang T.C."/>
            <person name="Huo Q.B."/>
            <person name="Li W."/>
            <person name="Chen H.Y."/>
            <person name="Chen S.E."/>
            <person name="Zhou L.G."/>
            <person name="Ni X.B."/>
            <person name="Tian J.H."/>
            <person name="Sheng Y."/>
            <person name="Liu T."/>
            <person name="Pan Y.S."/>
            <person name="Xia L.Y."/>
            <person name="Li J."/>
            <person name="Zhao F."/>
            <person name="Cao W.C."/>
        </authorList>
    </citation>
    <scope>NUCLEOTIDE SEQUENCE</scope>
    <source>
        <strain evidence="2">Rmic-2018</strain>
    </source>
</reference>
<name>A0A9J6EUR3_RHIMP</name>
<dbReference type="Pfam" id="PF13843">
    <property type="entry name" value="DDE_Tnp_1_7"/>
    <property type="match status" value="1"/>
</dbReference>
<organism evidence="2 3">
    <name type="scientific">Rhipicephalus microplus</name>
    <name type="common">Cattle tick</name>
    <name type="synonym">Boophilus microplus</name>
    <dbReference type="NCBI Taxonomy" id="6941"/>
    <lineage>
        <taxon>Eukaryota</taxon>
        <taxon>Metazoa</taxon>
        <taxon>Ecdysozoa</taxon>
        <taxon>Arthropoda</taxon>
        <taxon>Chelicerata</taxon>
        <taxon>Arachnida</taxon>
        <taxon>Acari</taxon>
        <taxon>Parasitiformes</taxon>
        <taxon>Ixodida</taxon>
        <taxon>Ixodoidea</taxon>
        <taxon>Ixodidae</taxon>
        <taxon>Rhipicephalinae</taxon>
        <taxon>Rhipicephalus</taxon>
        <taxon>Boophilus</taxon>
    </lineage>
</organism>
<dbReference type="EMBL" id="JABSTU010000002">
    <property type="protein sequence ID" value="KAH8038042.1"/>
    <property type="molecule type" value="Genomic_DNA"/>
</dbReference>
<comment type="caution">
    <text evidence="2">The sequence shown here is derived from an EMBL/GenBank/DDBJ whole genome shotgun (WGS) entry which is preliminary data.</text>
</comment>
<evidence type="ECO:0000259" key="1">
    <source>
        <dbReference type="Pfam" id="PF13843"/>
    </source>
</evidence>
<feature type="domain" description="PiggyBac transposable element-derived protein" evidence="1">
    <location>
        <begin position="2"/>
        <end position="175"/>
    </location>
</feature>
<dbReference type="PANTHER" id="PTHR47055:SF3">
    <property type="entry name" value="PHORBOL-ESTER_DAG-TYPE DOMAIN-CONTAINING PROTEIN"/>
    <property type="match status" value="1"/>
</dbReference>
<keyword evidence="3" id="KW-1185">Reference proteome</keyword>
<accession>A0A9J6EUR3</accession>
<reference evidence="2" key="2">
    <citation type="submission" date="2021-09" db="EMBL/GenBank/DDBJ databases">
        <authorList>
            <person name="Jia N."/>
            <person name="Wang J."/>
            <person name="Shi W."/>
            <person name="Du L."/>
            <person name="Sun Y."/>
            <person name="Zhan W."/>
            <person name="Jiang J."/>
            <person name="Wang Q."/>
            <person name="Zhang B."/>
            <person name="Ji P."/>
            <person name="Sakyi L.B."/>
            <person name="Cui X."/>
            <person name="Yuan T."/>
            <person name="Jiang B."/>
            <person name="Yang W."/>
            <person name="Lam T.T.-Y."/>
            <person name="Chang Q."/>
            <person name="Ding S."/>
            <person name="Wang X."/>
            <person name="Zhu J."/>
            <person name="Ruan X."/>
            <person name="Zhao L."/>
            <person name="Wei J."/>
            <person name="Que T."/>
            <person name="Du C."/>
            <person name="Cheng J."/>
            <person name="Dai P."/>
            <person name="Han X."/>
            <person name="Huang E."/>
            <person name="Gao Y."/>
            <person name="Liu J."/>
            <person name="Shao H."/>
            <person name="Ye R."/>
            <person name="Li L."/>
            <person name="Wei W."/>
            <person name="Wang X."/>
            <person name="Wang C."/>
            <person name="Huo Q."/>
            <person name="Li W."/>
            <person name="Guo W."/>
            <person name="Chen H."/>
            <person name="Chen S."/>
            <person name="Zhou L."/>
            <person name="Zhou L."/>
            <person name="Ni X."/>
            <person name="Tian J."/>
            <person name="Zhou Y."/>
            <person name="Sheng Y."/>
            <person name="Liu T."/>
            <person name="Pan Y."/>
            <person name="Xia L."/>
            <person name="Li J."/>
            <person name="Zhao F."/>
            <person name="Cao W."/>
        </authorList>
    </citation>
    <scope>NUCLEOTIDE SEQUENCE</scope>
    <source>
        <strain evidence="2">Rmic-2018</strain>
        <tissue evidence="2">Larvae</tissue>
    </source>
</reference>
<gene>
    <name evidence="2" type="ORF">HPB51_020692</name>
</gene>
<dbReference type="PANTHER" id="PTHR47055">
    <property type="entry name" value="DDE_TNP_1_7 DOMAIN-CONTAINING PROTEIN"/>
    <property type="match status" value="1"/>
</dbReference>
<sequence>MFTKLVDEDLIEHVTFETHRFRVQSNRTRVKPVTLEEMREFLGMVLYMSVVSMPFRHLYWFRLLLQSHFAHCIPRNRFDEVISLFHACNDDTEKKKEEDGYDKLYKDRPLLSRLNYNFQGAAEMEDCLAVDEIIQFKGRHSLKVYINENPRKWGYNVWTLAGRSGYVYKIEPYRQFSL</sequence>
<dbReference type="GO" id="GO:0043565">
    <property type="term" value="F:sequence-specific DNA binding"/>
    <property type="evidence" value="ECO:0007669"/>
    <property type="project" value="TreeGrafter"/>
</dbReference>
<evidence type="ECO:0000313" key="3">
    <source>
        <dbReference type="Proteomes" id="UP000821866"/>
    </source>
</evidence>
<dbReference type="InterPro" id="IPR029526">
    <property type="entry name" value="PGBD"/>
</dbReference>